<evidence type="ECO:0000256" key="4">
    <source>
        <dbReference type="ARBA" id="ARBA00022692"/>
    </source>
</evidence>
<dbReference type="InterPro" id="IPR044669">
    <property type="entry name" value="YneE/VCCN1/2-like"/>
</dbReference>
<evidence type="ECO:0000256" key="1">
    <source>
        <dbReference type="ARBA" id="ARBA00004651"/>
    </source>
</evidence>
<keyword evidence="7 9" id="KW-0472">Membrane</keyword>
<evidence type="ECO:0000256" key="5">
    <source>
        <dbReference type="ARBA" id="ARBA00022989"/>
    </source>
</evidence>
<feature type="region of interest" description="Disordered" evidence="8">
    <location>
        <begin position="1"/>
        <end position="22"/>
    </location>
</feature>
<feature type="transmembrane region" description="Helical" evidence="9">
    <location>
        <begin position="291"/>
        <end position="310"/>
    </location>
</feature>
<accession>A0A9P9IPP4</accession>
<evidence type="ECO:0000256" key="6">
    <source>
        <dbReference type="ARBA" id="ARBA00023065"/>
    </source>
</evidence>
<dbReference type="GO" id="GO:0005254">
    <property type="term" value="F:chloride channel activity"/>
    <property type="evidence" value="ECO:0007669"/>
    <property type="project" value="InterPro"/>
</dbReference>
<dbReference type="AlphaFoldDB" id="A0A9P9IPP4"/>
<evidence type="ECO:0000313" key="11">
    <source>
        <dbReference type="Proteomes" id="UP000700596"/>
    </source>
</evidence>
<reference evidence="10" key="1">
    <citation type="journal article" date="2021" name="Nat. Commun.">
        <title>Genetic determinants of endophytism in the Arabidopsis root mycobiome.</title>
        <authorList>
            <person name="Mesny F."/>
            <person name="Miyauchi S."/>
            <person name="Thiergart T."/>
            <person name="Pickel B."/>
            <person name="Atanasova L."/>
            <person name="Karlsson M."/>
            <person name="Huettel B."/>
            <person name="Barry K.W."/>
            <person name="Haridas S."/>
            <person name="Chen C."/>
            <person name="Bauer D."/>
            <person name="Andreopoulos W."/>
            <person name="Pangilinan J."/>
            <person name="LaButti K."/>
            <person name="Riley R."/>
            <person name="Lipzen A."/>
            <person name="Clum A."/>
            <person name="Drula E."/>
            <person name="Henrissat B."/>
            <person name="Kohler A."/>
            <person name="Grigoriev I.V."/>
            <person name="Martin F.M."/>
            <person name="Hacquard S."/>
        </authorList>
    </citation>
    <scope>NUCLEOTIDE SEQUENCE</scope>
    <source>
        <strain evidence="10">MPI-CAGE-CH-0243</strain>
    </source>
</reference>
<keyword evidence="2" id="KW-0813">Transport</keyword>
<keyword evidence="11" id="KW-1185">Reference proteome</keyword>
<dbReference type="PANTHER" id="PTHR33281">
    <property type="entry name" value="UPF0187 PROTEIN YNEE"/>
    <property type="match status" value="1"/>
</dbReference>
<protein>
    <submittedName>
        <fullName evidence="10">Membrane protein</fullName>
    </submittedName>
</protein>
<dbReference type="OrthoDB" id="1368at2759"/>
<feature type="region of interest" description="Disordered" evidence="8">
    <location>
        <begin position="442"/>
        <end position="466"/>
    </location>
</feature>
<feature type="transmembrane region" description="Helical" evidence="9">
    <location>
        <begin position="316"/>
        <end position="337"/>
    </location>
</feature>
<dbReference type="EMBL" id="JAGMWT010000005">
    <property type="protein sequence ID" value="KAH7128447.1"/>
    <property type="molecule type" value="Genomic_DNA"/>
</dbReference>
<name>A0A9P9IPP4_9PLEO</name>
<gene>
    <name evidence="10" type="ORF">B0J11DRAFT_567061</name>
</gene>
<keyword evidence="4 9" id="KW-0812">Transmembrane</keyword>
<evidence type="ECO:0000256" key="3">
    <source>
        <dbReference type="ARBA" id="ARBA00022475"/>
    </source>
</evidence>
<comment type="caution">
    <text evidence="10">The sequence shown here is derived from an EMBL/GenBank/DDBJ whole genome shotgun (WGS) entry which is preliminary data.</text>
</comment>
<dbReference type="GO" id="GO:0005886">
    <property type="term" value="C:plasma membrane"/>
    <property type="evidence" value="ECO:0007669"/>
    <property type="project" value="UniProtKB-SubCell"/>
</dbReference>
<comment type="subcellular location">
    <subcellularLocation>
        <location evidence="1">Cell membrane</location>
        <topology evidence="1">Multi-pass membrane protein</topology>
    </subcellularLocation>
</comment>
<keyword evidence="6" id="KW-0406">Ion transport</keyword>
<dbReference type="PANTHER" id="PTHR33281:SF19">
    <property type="entry name" value="VOLTAGE-DEPENDENT ANION CHANNEL-FORMING PROTEIN YNEE"/>
    <property type="match status" value="1"/>
</dbReference>
<evidence type="ECO:0000313" key="10">
    <source>
        <dbReference type="EMBL" id="KAH7128447.1"/>
    </source>
</evidence>
<feature type="transmembrane region" description="Helical" evidence="9">
    <location>
        <begin position="58"/>
        <end position="76"/>
    </location>
</feature>
<evidence type="ECO:0000256" key="8">
    <source>
        <dbReference type="SAM" id="MobiDB-lite"/>
    </source>
</evidence>
<proteinExistence type="predicted"/>
<feature type="compositionally biased region" description="Low complexity" evidence="8">
    <location>
        <begin position="1"/>
        <end position="16"/>
    </location>
</feature>
<feature type="transmembrane region" description="Helical" evidence="9">
    <location>
        <begin position="82"/>
        <end position="102"/>
    </location>
</feature>
<evidence type="ECO:0000256" key="7">
    <source>
        <dbReference type="ARBA" id="ARBA00023136"/>
    </source>
</evidence>
<evidence type="ECO:0000256" key="2">
    <source>
        <dbReference type="ARBA" id="ARBA00022448"/>
    </source>
</evidence>
<keyword evidence="5 9" id="KW-1133">Transmembrane helix</keyword>
<evidence type="ECO:0000256" key="9">
    <source>
        <dbReference type="SAM" id="Phobius"/>
    </source>
</evidence>
<keyword evidence="3" id="KW-1003">Cell membrane</keyword>
<dbReference type="Proteomes" id="UP000700596">
    <property type="component" value="Unassembled WGS sequence"/>
</dbReference>
<sequence length="485" mass="53763">MSFSTSSSPSISPTSTNASEKKKSQRLFEDYFVGPRNIQRHSKWPRALCMHGSVAPKLALPTFLVTVWSAVLVVFSQKVHDIHVNPIVLTVLGIVVGLALNFRSSTAYERYMEGRKLWASLTALAQNLARVVWVHAEEREGELGKADLMGKITFLNMIIAFSIALKHKLRFEPYIQYTDLNELVSHLDTFAKAAGRPSRREKRMRSCKRLGELLKVPMAKSNPRKELKRATRPLGNLPLEIMTYMSGYINEIILNDTLSMGMAQTHAFNNMQSLNEILAHSDRVLNTPLPLAYSIAIAQITWIYLITLPVQLVNLLGYTAIPVSAVSAYIILGIHAIGNEIENPFGSEVNDLPMEDFCTQIASDVTIIASNPPPKPHKHFLHPENKPLYPISSAGTEFWLSRDIDDIREALNTRAGMSKGVMWKRQISCVAMAEDDHGQVEENHHVGHPDPTGHGGHGHIDTTMYGGGHGHGGAMCKESGSSGFE</sequence>
<organism evidence="10 11">
    <name type="scientific">Dendryphion nanum</name>
    <dbReference type="NCBI Taxonomy" id="256645"/>
    <lineage>
        <taxon>Eukaryota</taxon>
        <taxon>Fungi</taxon>
        <taxon>Dikarya</taxon>
        <taxon>Ascomycota</taxon>
        <taxon>Pezizomycotina</taxon>
        <taxon>Dothideomycetes</taxon>
        <taxon>Pleosporomycetidae</taxon>
        <taxon>Pleosporales</taxon>
        <taxon>Torulaceae</taxon>
        <taxon>Dendryphion</taxon>
    </lineage>
</organism>
<dbReference type="Pfam" id="PF25539">
    <property type="entry name" value="Bestrophin_2"/>
    <property type="match status" value="1"/>
</dbReference>